<evidence type="ECO:0000313" key="4">
    <source>
        <dbReference type="Proteomes" id="UP000018208"/>
    </source>
</evidence>
<evidence type="ECO:0000313" key="1">
    <source>
        <dbReference type="EMBL" id="KAH0569305.1"/>
    </source>
</evidence>
<dbReference type="GeneID" id="94301302"/>
<sequence>METRRFGVGDFCTCKMRLLLSQVICLVFQAQPHSKPKLARPVCPRKVAWRFVPYSHLQILLHLFCTGRPHGYQIVPQPPVDLGITRLMVHPHCANQLPSAAVARFAAHSENAAWGDRTSAPARTEGHLATFARRCCRRSGTAFLRQYTIPGMWIVLPHRKLLPYLFSLQLHSGELIYAYSLNGPALKFSN</sequence>
<keyword evidence="4" id="KW-1185">Reference proteome</keyword>
<dbReference type="EMBL" id="AUWU02000007">
    <property type="protein sequence ID" value="KAH0570985.1"/>
    <property type="molecule type" value="Genomic_DNA"/>
</dbReference>
<comment type="caution">
    <text evidence="2">The sequence shown here is derived from an EMBL/GenBank/DDBJ whole genome shotgun (WGS) entry which is preliminary data.</text>
</comment>
<reference evidence="2" key="2">
    <citation type="submission" date="2020-12" db="EMBL/GenBank/DDBJ databases">
        <title>New Spironucleus salmonicida genome in near-complete chromosomes.</title>
        <authorList>
            <person name="Xu F."/>
            <person name="Kurt Z."/>
            <person name="Jimenez-Gonzalez A."/>
            <person name="Astvaldsson A."/>
            <person name="Andersson J.O."/>
            <person name="Svard S.G."/>
        </authorList>
    </citation>
    <scope>NUCLEOTIDE SEQUENCE</scope>
    <source>
        <strain evidence="2">ATCC 50377</strain>
    </source>
</reference>
<dbReference type="Proteomes" id="UP000018208">
    <property type="component" value="Unassembled WGS sequence"/>
</dbReference>
<dbReference type="EMBL" id="AUWU02000007">
    <property type="protein sequence ID" value="KAH0570989.1"/>
    <property type="molecule type" value="Genomic_DNA"/>
</dbReference>
<organism evidence="2 4">
    <name type="scientific">Spironucleus salmonicida</name>
    <dbReference type="NCBI Taxonomy" id="348837"/>
    <lineage>
        <taxon>Eukaryota</taxon>
        <taxon>Metamonada</taxon>
        <taxon>Diplomonadida</taxon>
        <taxon>Hexamitidae</taxon>
        <taxon>Hexamitinae</taxon>
        <taxon>Spironucleus</taxon>
    </lineage>
</organism>
<gene>
    <name evidence="2" type="ORF">SS50377_27279</name>
    <name evidence="3" type="ORF">SS50377_27283</name>
    <name evidence="1" type="ORF">SS50377_28819</name>
</gene>
<evidence type="ECO:0000313" key="3">
    <source>
        <dbReference type="EMBL" id="KAH0570989.1"/>
    </source>
</evidence>
<dbReference type="AlphaFoldDB" id="A0A9P8LMM2"/>
<name>A0A9P8LMM2_9EUKA</name>
<dbReference type="EMBL" id="AUWU02000032">
    <property type="protein sequence ID" value="KAH0569305.1"/>
    <property type="molecule type" value="Genomic_DNA"/>
</dbReference>
<dbReference type="KEGG" id="ssao:94301302"/>
<protein>
    <submittedName>
        <fullName evidence="2">Uncharacterized protein</fullName>
    </submittedName>
</protein>
<reference evidence="2" key="1">
    <citation type="journal article" date="2014" name="PLoS Genet.">
        <title>The Genome of Spironucleus salmonicida Highlights a Fish Pathogen Adapted to Fluctuating Environments.</title>
        <authorList>
            <person name="Xu F."/>
            <person name="Jerlstrom-Hultqvist J."/>
            <person name="Einarsson E."/>
            <person name="Astvaldsson A."/>
            <person name="Svard S.G."/>
            <person name="Andersson J.O."/>
        </authorList>
    </citation>
    <scope>NUCLEOTIDE SEQUENCE</scope>
    <source>
        <strain evidence="2">ATCC 50377</strain>
    </source>
</reference>
<accession>A0A9P8LMM2</accession>
<proteinExistence type="predicted"/>
<evidence type="ECO:0000313" key="2">
    <source>
        <dbReference type="EMBL" id="KAH0570985.1"/>
    </source>
</evidence>
<dbReference type="RefSeq" id="XP_067761758.1">
    <property type="nucleotide sequence ID" value="XM_067911071.1"/>
</dbReference>